<comment type="caution">
    <text evidence="3">The sequence shown here is derived from an EMBL/GenBank/DDBJ whole genome shotgun (WGS) entry which is preliminary data.</text>
</comment>
<keyword evidence="2" id="KW-1133">Transmembrane helix</keyword>
<evidence type="ECO:0000313" key="4">
    <source>
        <dbReference type="Proteomes" id="UP001218021"/>
    </source>
</evidence>
<dbReference type="AlphaFoldDB" id="A0AAJ1M6G9"/>
<keyword evidence="2" id="KW-0812">Transmembrane</keyword>
<dbReference type="EMBL" id="JAQOND010000011">
    <property type="protein sequence ID" value="MDC2827037.1"/>
    <property type="molecule type" value="Genomic_DNA"/>
</dbReference>
<sequence>MKKLFILLMILAAVCFVGVWIYQTQRLKKNAQAAIGKGQVAMNWGLIILFVVGLVGAFAAPGDKTSEPAEHHPANEHATKVSKAQSSSESAAAASSSSSQSASSSSASSSSSSASSSSSSQLQVDFPTDVSLNKTGDATVSFKAPANTQFEIKDSNNNVVTTLNGNAQGADQTYNFKKPGKYHVTAHNGDQTIDKDLTVRGIGQ</sequence>
<feature type="compositionally biased region" description="Low complexity" evidence="1">
    <location>
        <begin position="84"/>
        <end position="121"/>
    </location>
</feature>
<feature type="transmembrane region" description="Helical" evidence="2">
    <location>
        <begin position="6"/>
        <end position="22"/>
    </location>
</feature>
<accession>A0AAJ1M6G9</accession>
<dbReference type="Proteomes" id="UP001218021">
    <property type="component" value="Unassembled WGS sequence"/>
</dbReference>
<feature type="compositionally biased region" description="Basic and acidic residues" evidence="1">
    <location>
        <begin position="64"/>
        <end position="79"/>
    </location>
</feature>
<feature type="region of interest" description="Disordered" evidence="1">
    <location>
        <begin position="64"/>
        <end position="124"/>
    </location>
</feature>
<organism evidence="3 4">
    <name type="scientific">Limosilactobacillus mucosae</name>
    <name type="common">Lactobacillus mucosae</name>
    <dbReference type="NCBI Taxonomy" id="97478"/>
    <lineage>
        <taxon>Bacteria</taxon>
        <taxon>Bacillati</taxon>
        <taxon>Bacillota</taxon>
        <taxon>Bacilli</taxon>
        <taxon>Lactobacillales</taxon>
        <taxon>Lactobacillaceae</taxon>
        <taxon>Limosilactobacillus</taxon>
    </lineage>
</organism>
<protein>
    <submittedName>
        <fullName evidence="3">Uncharacterized protein</fullName>
    </submittedName>
</protein>
<evidence type="ECO:0000256" key="1">
    <source>
        <dbReference type="SAM" id="MobiDB-lite"/>
    </source>
</evidence>
<reference evidence="3" key="1">
    <citation type="submission" date="2023-01" db="EMBL/GenBank/DDBJ databases">
        <title>Genome analysis of 13 Lactobacillus isolated from gut of wild boar.</title>
        <authorList>
            <person name="Papp P."/>
            <person name="Libisch B."/>
            <person name="Nagy T."/>
            <person name="Olasz F."/>
        </authorList>
    </citation>
    <scope>NUCLEOTIDE SEQUENCE</scope>
    <source>
        <strain evidence="3">F108</strain>
    </source>
</reference>
<keyword evidence="2" id="KW-0472">Membrane</keyword>
<gene>
    <name evidence="3" type="ORF">PO158_01895</name>
</gene>
<dbReference type="RefSeq" id="WP_272207732.1">
    <property type="nucleotide sequence ID" value="NZ_JAQOMY010000010.1"/>
</dbReference>
<evidence type="ECO:0000313" key="3">
    <source>
        <dbReference type="EMBL" id="MDC2827037.1"/>
    </source>
</evidence>
<feature type="transmembrane region" description="Helical" evidence="2">
    <location>
        <begin position="43"/>
        <end position="60"/>
    </location>
</feature>
<proteinExistence type="predicted"/>
<evidence type="ECO:0000256" key="2">
    <source>
        <dbReference type="SAM" id="Phobius"/>
    </source>
</evidence>
<name>A0AAJ1M6G9_LIMMU</name>